<dbReference type="Pfam" id="PF03938">
    <property type="entry name" value="OmpH"/>
    <property type="match status" value="1"/>
</dbReference>
<proteinExistence type="inferred from homology"/>
<keyword evidence="2" id="KW-0732">Signal</keyword>
<feature type="region of interest" description="Disordered" evidence="4">
    <location>
        <begin position="220"/>
        <end position="245"/>
    </location>
</feature>
<evidence type="ECO:0000256" key="1">
    <source>
        <dbReference type="ARBA" id="ARBA00009091"/>
    </source>
</evidence>
<evidence type="ECO:0000256" key="2">
    <source>
        <dbReference type="ARBA" id="ARBA00022729"/>
    </source>
</evidence>
<dbReference type="InterPro" id="IPR024930">
    <property type="entry name" value="Skp_dom_sf"/>
</dbReference>
<dbReference type="RefSeq" id="WP_395437806.1">
    <property type="nucleotide sequence ID" value="NZ_JBAWKC010000002.1"/>
</dbReference>
<dbReference type="Gene3D" id="3.30.910.20">
    <property type="entry name" value="Skp domain"/>
    <property type="match status" value="1"/>
</dbReference>
<dbReference type="PANTHER" id="PTHR35089">
    <property type="entry name" value="CHAPERONE PROTEIN SKP"/>
    <property type="match status" value="1"/>
</dbReference>
<dbReference type="SUPFAM" id="SSF111384">
    <property type="entry name" value="OmpH-like"/>
    <property type="match status" value="1"/>
</dbReference>
<keyword evidence="3" id="KW-0175">Coiled coil</keyword>
<comment type="caution">
    <text evidence="5">The sequence shown here is derived from an EMBL/GenBank/DDBJ whole genome shotgun (WGS) entry which is preliminary data.</text>
</comment>
<dbReference type="InterPro" id="IPR005632">
    <property type="entry name" value="Chaperone_Skp"/>
</dbReference>
<dbReference type="PANTHER" id="PTHR35089:SF1">
    <property type="entry name" value="CHAPERONE PROTEIN SKP"/>
    <property type="match status" value="1"/>
</dbReference>
<reference evidence="5 6" key="1">
    <citation type="submission" date="2024-02" db="EMBL/GenBank/DDBJ databases">
        <title>A Gaetbulibacter species isolated from tidal flats and genomic insights of their niches.</title>
        <authorList>
            <person name="Ye Y."/>
        </authorList>
    </citation>
    <scope>NUCLEOTIDE SEQUENCE [LARGE SCALE GENOMIC DNA]</scope>
    <source>
        <strain evidence="5 6">KEM-8</strain>
    </source>
</reference>
<dbReference type="Proteomes" id="UP001610104">
    <property type="component" value="Unassembled WGS sequence"/>
</dbReference>
<evidence type="ECO:0000256" key="4">
    <source>
        <dbReference type="SAM" id="MobiDB-lite"/>
    </source>
</evidence>
<dbReference type="EMBL" id="JBAWKC010000002">
    <property type="protein sequence ID" value="MFH6768550.1"/>
    <property type="molecule type" value="Genomic_DNA"/>
</dbReference>
<evidence type="ECO:0000313" key="6">
    <source>
        <dbReference type="Proteomes" id="UP001610104"/>
    </source>
</evidence>
<sequence>MKEELKFLRLKFVNFERSIQKLTDLIRNHLLFLEFKVNNNRNYKNRHMKTNVLFLLTFVFIFSFSSKAQRGVRIAYIDTEYILENVPEYQEATLQLNQKILKWKSEIEEKLSQIEQKRKDLSNEKTLLTKELIEEREEDLAFEEKEILDYQQKRFGPNGDLMIQKQQLMQPIQDQIFSAVQDLAASKKYDFVFDKSSDATMLYSAKQFDLSEQILRSITRSSKREQAESKAERKAAQNEELLPEINQELDAREQALEDKKTARESAVEKRRQEILADREAKKLEAEARRQKILDEREQARQAKLDARKGETETKEPQTNIDANMTETKAAEVKSTEEKVTETKTREQLIEENRQKKLAEREARKKELEERKKKILEERQKAKDSTNNNN</sequence>
<gene>
    <name evidence="5" type="ORF">V8G56_07375</name>
</gene>
<evidence type="ECO:0000313" key="5">
    <source>
        <dbReference type="EMBL" id="MFH6768550.1"/>
    </source>
</evidence>
<feature type="region of interest" description="Disordered" evidence="4">
    <location>
        <begin position="292"/>
        <end position="389"/>
    </location>
</feature>
<feature type="compositionally biased region" description="Basic and acidic residues" evidence="4">
    <location>
        <begin position="328"/>
        <end position="383"/>
    </location>
</feature>
<protein>
    <submittedName>
        <fullName evidence="5">OmpH family outer membrane protein</fullName>
    </submittedName>
</protein>
<keyword evidence="6" id="KW-1185">Reference proteome</keyword>
<feature type="compositionally biased region" description="Basic and acidic residues" evidence="4">
    <location>
        <begin position="222"/>
        <end position="237"/>
    </location>
</feature>
<organism evidence="5 6">
    <name type="scientific">Gaetbulibacter aquiaggeris</name>
    <dbReference type="NCBI Taxonomy" id="1735373"/>
    <lineage>
        <taxon>Bacteria</taxon>
        <taxon>Pseudomonadati</taxon>
        <taxon>Bacteroidota</taxon>
        <taxon>Flavobacteriia</taxon>
        <taxon>Flavobacteriales</taxon>
        <taxon>Flavobacteriaceae</taxon>
        <taxon>Gaetbulibacter</taxon>
    </lineage>
</organism>
<feature type="region of interest" description="Disordered" evidence="4">
    <location>
        <begin position="255"/>
        <end position="274"/>
    </location>
</feature>
<comment type="similarity">
    <text evidence="1">Belongs to the Skp family.</text>
</comment>
<name>A0ABW7MP12_9FLAO</name>
<accession>A0ABW7MP12</accession>
<evidence type="ECO:0000256" key="3">
    <source>
        <dbReference type="SAM" id="Coils"/>
    </source>
</evidence>
<feature type="coiled-coil region" evidence="3">
    <location>
        <begin position="100"/>
        <end position="153"/>
    </location>
</feature>
<feature type="compositionally biased region" description="Polar residues" evidence="4">
    <location>
        <begin position="316"/>
        <end position="326"/>
    </location>
</feature>
<dbReference type="SMART" id="SM00935">
    <property type="entry name" value="OmpH"/>
    <property type="match status" value="1"/>
</dbReference>
<feature type="compositionally biased region" description="Basic and acidic residues" evidence="4">
    <location>
        <begin position="292"/>
        <end position="315"/>
    </location>
</feature>